<keyword evidence="3" id="KW-1185">Reference proteome</keyword>
<feature type="compositionally biased region" description="Acidic residues" evidence="1">
    <location>
        <begin position="82"/>
        <end position="118"/>
    </location>
</feature>
<gene>
    <name evidence="2" type="ORF">CCMP2556_LOCUS16201</name>
</gene>
<feature type="region of interest" description="Disordered" evidence="1">
    <location>
        <begin position="616"/>
        <end position="640"/>
    </location>
</feature>
<feature type="compositionally biased region" description="Basic and acidic residues" evidence="1">
    <location>
        <begin position="548"/>
        <end position="558"/>
    </location>
</feature>
<dbReference type="Proteomes" id="UP001642484">
    <property type="component" value="Unassembled WGS sequence"/>
</dbReference>
<feature type="region of interest" description="Disordered" evidence="1">
    <location>
        <begin position="407"/>
        <end position="427"/>
    </location>
</feature>
<feature type="region of interest" description="Disordered" evidence="1">
    <location>
        <begin position="456"/>
        <end position="600"/>
    </location>
</feature>
<dbReference type="EMBL" id="CAXAMN010008657">
    <property type="protein sequence ID" value="CAK9026021.1"/>
    <property type="molecule type" value="Genomic_DNA"/>
</dbReference>
<evidence type="ECO:0008006" key="4">
    <source>
        <dbReference type="Google" id="ProtNLM"/>
    </source>
</evidence>
<evidence type="ECO:0000313" key="2">
    <source>
        <dbReference type="EMBL" id="CAK9026021.1"/>
    </source>
</evidence>
<feature type="compositionally biased region" description="Basic and acidic residues" evidence="1">
    <location>
        <begin position="580"/>
        <end position="597"/>
    </location>
</feature>
<feature type="compositionally biased region" description="Basic and acidic residues" evidence="1">
    <location>
        <begin position="414"/>
        <end position="427"/>
    </location>
</feature>
<name>A0ABP0KGS3_9DINO</name>
<accession>A0ABP0KGS3</accession>
<proteinExistence type="predicted"/>
<feature type="compositionally biased region" description="Acidic residues" evidence="1">
    <location>
        <begin position="488"/>
        <end position="547"/>
    </location>
</feature>
<evidence type="ECO:0000256" key="1">
    <source>
        <dbReference type="SAM" id="MobiDB-lite"/>
    </source>
</evidence>
<protein>
    <recommendedName>
        <fullName evidence="4">FACT complex subunit</fullName>
    </recommendedName>
</protein>
<sequence length="640" mass="69943">MFFVLLRRWPSAADVATNFHYLKAILEHSPDKVPSGYFLTDVIMALDGLFHGKLLIDPEKKVDKLHLAAEEGAAAAQSPDAGAEDADDEEAAEEEPDPMEDEQGAGSEVDEDLDDAEGPEPSQEAAAVEDGPVEDDESDHLSSDTLRLGGPYPDKGKVIVKQKAEPAESDSDDSMHRCSQLRGRWMGKAYEVFHKLEKAQQTVVPIEDLYLMLTKGDVLDQWAGTFSMRDLEREVPRLESFDNVKEELVDDATVPNMQCKAPKKRSKKTDKSNKASMGNKSTKEAIEVLCSKRAYVVKKAGSDPEQPDKVICLLAKMVFACQGLDFAPIQHFETFAGAMSVTKAEMQAGRAAVPFEITLDPESQDILSPQGFANAVYQTLRLEPGTGVKGLYTSKLYPTARFGKALSRVRTRRPKDPKELKSAKRDLTKELEKAATEGGGKKSLSSIRSKLEELKAMEEAASEGTDSDSDVSLTEQLNGILGKSGPEAPDDDDDSDKDSASQDEDEDDEDQEEDSDEQPEEDDEGDEESSGGSEEEEEGEEEEEEEVKENKLNKRSEVVRSSSSKGTNEKKDQKKKKPAKTNEEGKGKKNKDVKDETPETSLALAAADSILSGLKRAANKKNKTKGGGASAKAKGRAKKE</sequence>
<reference evidence="2 3" key="1">
    <citation type="submission" date="2024-02" db="EMBL/GenBank/DDBJ databases">
        <authorList>
            <person name="Chen Y."/>
            <person name="Shah S."/>
            <person name="Dougan E. K."/>
            <person name="Thang M."/>
            <person name="Chan C."/>
        </authorList>
    </citation>
    <scope>NUCLEOTIDE SEQUENCE [LARGE SCALE GENOMIC DNA]</scope>
</reference>
<comment type="caution">
    <text evidence="2">The sequence shown here is derived from an EMBL/GenBank/DDBJ whole genome shotgun (WGS) entry which is preliminary data.</text>
</comment>
<feature type="compositionally biased region" description="Low complexity" evidence="1">
    <location>
        <begin position="71"/>
        <end position="81"/>
    </location>
</feature>
<feature type="region of interest" description="Disordered" evidence="1">
    <location>
        <begin position="260"/>
        <end position="280"/>
    </location>
</feature>
<feature type="region of interest" description="Disordered" evidence="1">
    <location>
        <begin position="71"/>
        <end position="157"/>
    </location>
</feature>
<organism evidence="2 3">
    <name type="scientific">Durusdinium trenchii</name>
    <dbReference type="NCBI Taxonomy" id="1381693"/>
    <lineage>
        <taxon>Eukaryota</taxon>
        <taxon>Sar</taxon>
        <taxon>Alveolata</taxon>
        <taxon>Dinophyceae</taxon>
        <taxon>Suessiales</taxon>
        <taxon>Symbiodiniaceae</taxon>
        <taxon>Durusdinium</taxon>
    </lineage>
</organism>
<evidence type="ECO:0000313" key="3">
    <source>
        <dbReference type="Proteomes" id="UP001642484"/>
    </source>
</evidence>